<dbReference type="EMBL" id="MIGC01002926">
    <property type="protein sequence ID" value="PHJ20248.1"/>
    <property type="molecule type" value="Genomic_DNA"/>
</dbReference>
<gene>
    <name evidence="1" type="ORF">CSUI_005920</name>
</gene>
<accession>A0A2C6KVD9</accession>
<protein>
    <submittedName>
        <fullName evidence="1">Uncharacterized protein</fullName>
    </submittedName>
</protein>
<dbReference type="AlphaFoldDB" id="A0A2C6KVD9"/>
<organism evidence="1 2">
    <name type="scientific">Cystoisospora suis</name>
    <dbReference type="NCBI Taxonomy" id="483139"/>
    <lineage>
        <taxon>Eukaryota</taxon>
        <taxon>Sar</taxon>
        <taxon>Alveolata</taxon>
        <taxon>Apicomplexa</taxon>
        <taxon>Conoidasida</taxon>
        <taxon>Coccidia</taxon>
        <taxon>Eucoccidiorida</taxon>
        <taxon>Eimeriorina</taxon>
        <taxon>Sarcocystidae</taxon>
        <taxon>Cystoisospora</taxon>
    </lineage>
</organism>
<evidence type="ECO:0000313" key="1">
    <source>
        <dbReference type="EMBL" id="PHJ20248.1"/>
    </source>
</evidence>
<evidence type="ECO:0000313" key="2">
    <source>
        <dbReference type="Proteomes" id="UP000221165"/>
    </source>
</evidence>
<proteinExistence type="predicted"/>
<dbReference type="VEuPathDB" id="ToxoDB:CSUI_005920"/>
<comment type="caution">
    <text evidence="1">The sequence shown here is derived from an EMBL/GenBank/DDBJ whole genome shotgun (WGS) entry which is preliminary data.</text>
</comment>
<name>A0A2C6KVD9_9APIC</name>
<dbReference type="RefSeq" id="XP_067921938.1">
    <property type="nucleotide sequence ID" value="XM_068066086.1"/>
</dbReference>
<keyword evidence="2" id="KW-1185">Reference proteome</keyword>
<dbReference type="Proteomes" id="UP000221165">
    <property type="component" value="Unassembled WGS sequence"/>
</dbReference>
<reference evidence="1 2" key="1">
    <citation type="journal article" date="2017" name="Int. J. Parasitol.">
        <title>The genome of the protozoan parasite Cystoisospora suis and a reverse vaccinology approach to identify vaccine candidates.</title>
        <authorList>
            <person name="Palmieri N."/>
            <person name="Shrestha A."/>
            <person name="Ruttkowski B."/>
            <person name="Beck T."/>
            <person name="Vogl C."/>
            <person name="Tomley F."/>
            <person name="Blake D.P."/>
            <person name="Joachim A."/>
        </authorList>
    </citation>
    <scope>NUCLEOTIDE SEQUENCE [LARGE SCALE GENOMIC DNA]</scope>
    <source>
        <strain evidence="1 2">Wien I</strain>
    </source>
</reference>
<dbReference type="GeneID" id="94429297"/>
<sequence>MHLRERPVGAAPSPNRLRLSTLPRSSVSVDVYIGVQVFLRIGQLAWSLRSRLSSPVVVWCGREFDVQAAVRSPRFDSSVTKSGDLN</sequence>